<reference evidence="2" key="1">
    <citation type="journal article" date="2019" name="Int. J. Syst. Evol. Microbiol.">
        <title>The Global Catalogue of Microorganisms (GCM) 10K type strain sequencing project: providing services to taxonomists for standard genome sequencing and annotation.</title>
        <authorList>
            <consortium name="The Broad Institute Genomics Platform"/>
            <consortium name="The Broad Institute Genome Sequencing Center for Infectious Disease"/>
            <person name="Wu L."/>
            <person name="Ma J."/>
        </authorList>
    </citation>
    <scope>NUCLEOTIDE SEQUENCE [LARGE SCALE GENOMIC DNA]</scope>
    <source>
        <strain evidence="2">KACC 12507</strain>
    </source>
</reference>
<dbReference type="PANTHER" id="PTHR39217:SF1">
    <property type="entry name" value="GLUTATHIONE SYNTHETASE"/>
    <property type="match status" value="1"/>
</dbReference>
<evidence type="ECO:0000313" key="2">
    <source>
        <dbReference type="Proteomes" id="UP001595897"/>
    </source>
</evidence>
<dbReference type="InterPro" id="IPR013815">
    <property type="entry name" value="ATP_grasp_subdomain_1"/>
</dbReference>
<comment type="caution">
    <text evidence="1">The sequence shown here is derived from an EMBL/GenBank/DDBJ whole genome shotgun (WGS) entry which is preliminary data.</text>
</comment>
<name>A0ABV9LX26_9ALTE</name>
<dbReference type="Gene3D" id="3.40.50.20">
    <property type="match status" value="1"/>
</dbReference>
<keyword evidence="1" id="KW-0436">Ligase</keyword>
<organism evidence="1 2">
    <name type="scientific">Glaciecola siphonariae</name>
    <dbReference type="NCBI Taxonomy" id="521012"/>
    <lineage>
        <taxon>Bacteria</taxon>
        <taxon>Pseudomonadati</taxon>
        <taxon>Pseudomonadota</taxon>
        <taxon>Gammaproteobacteria</taxon>
        <taxon>Alteromonadales</taxon>
        <taxon>Alteromonadaceae</taxon>
        <taxon>Glaciecola</taxon>
    </lineage>
</organism>
<dbReference type="GO" id="GO:0016874">
    <property type="term" value="F:ligase activity"/>
    <property type="evidence" value="ECO:0007669"/>
    <property type="project" value="UniProtKB-KW"/>
</dbReference>
<proteinExistence type="predicted"/>
<protein>
    <submittedName>
        <fullName evidence="1">RimK family alpha-L-glutamate ligase</fullName>
    </submittedName>
</protein>
<accession>A0ABV9LX26</accession>
<dbReference type="Proteomes" id="UP001595897">
    <property type="component" value="Unassembled WGS sequence"/>
</dbReference>
<evidence type="ECO:0000313" key="1">
    <source>
        <dbReference type="EMBL" id="MFC4701117.1"/>
    </source>
</evidence>
<dbReference type="PANTHER" id="PTHR39217">
    <property type="match status" value="1"/>
</dbReference>
<dbReference type="RefSeq" id="WP_382409254.1">
    <property type="nucleotide sequence ID" value="NZ_JBHSGU010000005.1"/>
</dbReference>
<sequence length="287" mass="33220">MPRCAFLSTDNLEDFFVYDDLVKPFLRRLGWAVEDVSWRNKYIDYNQFELVVVRSTWDYQDDADAFLACLRRIEQSNAVLENAYDLMHWNISKSYLQDLSNKGVQTLPTLWPERFSLTEVEDAFNHFNTEKLIIKPLVSANADHTYLFTKTELGKIATRLEQTFSDRAFMIQAFEKSVKTQGEYSLFYFGNAFSHGICKMPAQDDFRVQEEHGGQLTSLVPTEPMLALAEQTIQALPAPALYARIDMLNTERGLEIIEVELIEPSLYFNMDEDSASRFAQVIHQKYA</sequence>
<dbReference type="SUPFAM" id="SSF56059">
    <property type="entry name" value="Glutathione synthetase ATP-binding domain-like"/>
    <property type="match status" value="1"/>
</dbReference>
<dbReference type="EMBL" id="JBHSGU010000005">
    <property type="protein sequence ID" value="MFC4701117.1"/>
    <property type="molecule type" value="Genomic_DNA"/>
</dbReference>
<dbReference type="InterPro" id="IPR053191">
    <property type="entry name" value="DcsG_Biosynth_Enzyme"/>
</dbReference>
<keyword evidence="2" id="KW-1185">Reference proteome</keyword>
<gene>
    <name evidence="1" type="ORF">ACFO4O_13165</name>
</gene>
<dbReference type="Gene3D" id="3.30.1490.20">
    <property type="entry name" value="ATP-grasp fold, A domain"/>
    <property type="match status" value="1"/>
</dbReference>
<dbReference type="Gene3D" id="3.30.470.20">
    <property type="entry name" value="ATP-grasp fold, B domain"/>
    <property type="match status" value="1"/>
</dbReference>